<reference evidence="2 3" key="1">
    <citation type="submission" date="2019-03" db="EMBL/GenBank/DDBJ databases">
        <title>Draft genome sequences of novel Actinobacteria.</title>
        <authorList>
            <person name="Sahin N."/>
            <person name="Ay H."/>
            <person name="Saygin H."/>
        </authorList>
    </citation>
    <scope>NUCLEOTIDE SEQUENCE [LARGE SCALE GENOMIC DNA]</scope>
    <source>
        <strain evidence="2 3">6K102</strain>
    </source>
</reference>
<sequence length="164" mass="17650">MPEGYDVLLRDGEIPLHPVGPNATLVAGPACQAKVPEGSTWRAHTDSTGSQRGAAYRPVISTDPDGRATMRTRTIIAAGVFAAAATLASPAPAQAAAPSCLTYKLDDSGAKDTLWVWNTCKGAKSYKVRLANGQDLHCSYKRPGSGYTKWWWNWPRRFDGLVSC</sequence>
<keyword evidence="3" id="KW-1185">Reference proteome</keyword>
<comment type="caution">
    <text evidence="2">The sequence shown here is derived from an EMBL/GenBank/DDBJ whole genome shotgun (WGS) entry which is preliminary data.</text>
</comment>
<evidence type="ECO:0000313" key="2">
    <source>
        <dbReference type="EMBL" id="TDE58440.1"/>
    </source>
</evidence>
<name>A0A4R5FWR2_9ACTN</name>
<gene>
    <name evidence="2" type="ORF">E1295_05650</name>
</gene>
<dbReference type="InterPro" id="IPR036379">
    <property type="entry name" value="A-amylase_inhib_sf"/>
</dbReference>
<dbReference type="RefSeq" id="WP_132628591.1">
    <property type="nucleotide sequence ID" value="NZ_SMLD01000009.1"/>
</dbReference>
<feature type="region of interest" description="Disordered" evidence="1">
    <location>
        <begin position="39"/>
        <end position="63"/>
    </location>
</feature>
<dbReference type="Gene3D" id="2.60.40.20">
    <property type="entry name" value="Alpha-amylase inhibitor"/>
    <property type="match status" value="1"/>
</dbReference>
<dbReference type="EMBL" id="SMLD01000009">
    <property type="protein sequence ID" value="TDE58440.1"/>
    <property type="molecule type" value="Genomic_DNA"/>
</dbReference>
<proteinExistence type="predicted"/>
<protein>
    <submittedName>
        <fullName evidence="2">Uncharacterized protein</fullName>
    </submittedName>
</protein>
<organism evidence="2 3">
    <name type="scientific">Nonomuraea mesophila</name>
    <dbReference type="NCBI Taxonomy" id="2530382"/>
    <lineage>
        <taxon>Bacteria</taxon>
        <taxon>Bacillati</taxon>
        <taxon>Actinomycetota</taxon>
        <taxon>Actinomycetes</taxon>
        <taxon>Streptosporangiales</taxon>
        <taxon>Streptosporangiaceae</taxon>
        <taxon>Nonomuraea</taxon>
    </lineage>
</organism>
<evidence type="ECO:0000256" key="1">
    <source>
        <dbReference type="SAM" id="MobiDB-lite"/>
    </source>
</evidence>
<evidence type="ECO:0000313" key="3">
    <source>
        <dbReference type="Proteomes" id="UP000295136"/>
    </source>
</evidence>
<dbReference type="GO" id="GO:0015066">
    <property type="term" value="F:alpha-amylase inhibitor activity"/>
    <property type="evidence" value="ECO:0007669"/>
    <property type="project" value="InterPro"/>
</dbReference>
<accession>A0A4R5FWR2</accession>
<dbReference type="Proteomes" id="UP000295136">
    <property type="component" value="Unassembled WGS sequence"/>
</dbReference>
<dbReference type="AlphaFoldDB" id="A0A4R5FWR2"/>